<dbReference type="AlphaFoldDB" id="A0A1G7V0R8"/>
<dbReference type="Proteomes" id="UP000199708">
    <property type="component" value="Unassembled WGS sequence"/>
</dbReference>
<evidence type="ECO:0000313" key="4">
    <source>
        <dbReference type="Proteomes" id="UP000199708"/>
    </source>
</evidence>
<dbReference type="Gene3D" id="1.10.10.2840">
    <property type="entry name" value="PucR C-terminal helix-turn-helix domain"/>
    <property type="match status" value="1"/>
</dbReference>
<dbReference type="Pfam" id="PF13556">
    <property type="entry name" value="HTH_30"/>
    <property type="match status" value="1"/>
</dbReference>
<dbReference type="STRING" id="120956.SAMN05421791_11324"/>
<gene>
    <name evidence="3" type="ORF">SAMN05421791_11324</name>
</gene>
<proteinExistence type="predicted"/>
<reference evidence="3 4" key="1">
    <citation type="submission" date="2016-10" db="EMBL/GenBank/DDBJ databases">
        <authorList>
            <person name="de Groot N.N."/>
        </authorList>
    </citation>
    <scope>NUCLEOTIDE SEQUENCE [LARGE SCALE GENOMIC DNA]</scope>
    <source>
        <strain evidence="3 4">ATCC BAA-466</strain>
    </source>
</reference>
<name>A0A1G7V0R8_9LACT</name>
<evidence type="ECO:0000259" key="2">
    <source>
        <dbReference type="Pfam" id="PF13556"/>
    </source>
</evidence>
<protein>
    <submittedName>
        <fullName evidence="3">Purine catabolism regulatory protein</fullName>
    </submittedName>
</protein>
<dbReference type="InterPro" id="IPR025736">
    <property type="entry name" value="PucR_C-HTH_dom"/>
</dbReference>
<organism evidence="3 4">
    <name type="scientific">Facklamia miroungae</name>
    <dbReference type="NCBI Taxonomy" id="120956"/>
    <lineage>
        <taxon>Bacteria</taxon>
        <taxon>Bacillati</taxon>
        <taxon>Bacillota</taxon>
        <taxon>Bacilli</taxon>
        <taxon>Lactobacillales</taxon>
        <taxon>Aerococcaceae</taxon>
        <taxon>Facklamia</taxon>
    </lineage>
</organism>
<accession>A0A1G7V0R8</accession>
<dbReference type="InterPro" id="IPR042070">
    <property type="entry name" value="PucR_C-HTH_sf"/>
</dbReference>
<dbReference type="InterPro" id="IPR051448">
    <property type="entry name" value="CdaR-like_regulators"/>
</dbReference>
<dbReference type="Pfam" id="PF07905">
    <property type="entry name" value="PucR"/>
    <property type="match status" value="1"/>
</dbReference>
<sequence length="538" mass="62078">MVLVEKLLSIDYLSDIKLLTDVETTVGQAVSNVEITETPDIEFYISPETLILTTGMVFKEDQLQMIPFIDSLIRAKAAGLAIKTGRFLHGELHPQVVAHANKRGFPIINIPDKYPLGRLLHQISNYIWNQRKEEIEFALSIQKQFSDLLLNNTSIEKVINEFSKIIKCPIILLNPLKKVVSYSHHFTQKPMLMETVQKQFQSRFKNKDVPNDYFKMEDDHEQTILVSASNVFVFKYFPHYLLILNPENMTYPISAFTIDQAKLVLSYILYKTEKVFSSYLHTSSSFMLETMSGETIGKGILYKTIEEIKYIDSNYYLAIEVNVSSALEPKLKTVKLYEKYALIVDFLKNYGQDYFKDMFLFQTDANAHLYLILQNHVGNLDEKLKKCHDDLLNLVNIDMVFSVGESVASIDQVSRSIDQATLAFKARLTDYNKEMITYYNNSGVQHLFHDIDSKDINYFCESVLKELAYPQTNNLKELRDTLKVYLDNQCETTQTANKLFIHRNTVKYRIEKCQELLGVDITDPKVSLNLRIALTLSV</sequence>
<dbReference type="InterPro" id="IPR012914">
    <property type="entry name" value="PucR_dom"/>
</dbReference>
<keyword evidence="4" id="KW-1185">Reference proteome</keyword>
<evidence type="ECO:0000259" key="1">
    <source>
        <dbReference type="Pfam" id="PF07905"/>
    </source>
</evidence>
<dbReference type="EMBL" id="FNCK01000013">
    <property type="protein sequence ID" value="SDG53091.1"/>
    <property type="molecule type" value="Genomic_DNA"/>
</dbReference>
<dbReference type="PANTHER" id="PTHR33744:SF1">
    <property type="entry name" value="DNA-BINDING TRANSCRIPTIONAL ACTIVATOR ADER"/>
    <property type="match status" value="1"/>
</dbReference>
<dbReference type="RefSeq" id="WP_168427207.1">
    <property type="nucleotide sequence ID" value="NZ_FNCK01000013.1"/>
</dbReference>
<evidence type="ECO:0000313" key="3">
    <source>
        <dbReference type="EMBL" id="SDG53091.1"/>
    </source>
</evidence>
<feature type="domain" description="Purine catabolism PurC-like" evidence="1">
    <location>
        <begin position="7"/>
        <end position="127"/>
    </location>
</feature>
<dbReference type="PANTHER" id="PTHR33744">
    <property type="entry name" value="CARBOHYDRATE DIACID REGULATOR"/>
    <property type="match status" value="1"/>
</dbReference>
<feature type="domain" description="PucR C-terminal helix-turn-helix" evidence="2">
    <location>
        <begin position="478"/>
        <end position="535"/>
    </location>
</feature>